<dbReference type="AlphaFoldDB" id="A0A1Y2SBQ7"/>
<proteinExistence type="predicted"/>
<dbReference type="OrthoDB" id="192249at2"/>
<evidence type="ECO:0000313" key="1">
    <source>
        <dbReference type="EMBL" id="OTA16101.1"/>
    </source>
</evidence>
<evidence type="ECO:0000313" key="2">
    <source>
        <dbReference type="Proteomes" id="UP000194350"/>
    </source>
</evidence>
<dbReference type="SUPFAM" id="SSF55166">
    <property type="entry name" value="Hedgehog/DD-peptidase"/>
    <property type="match status" value="1"/>
</dbReference>
<accession>A0A1Y2SBQ7</accession>
<organism evidence="1 2">
    <name type="scientific">Xenorhabdus vietnamensis</name>
    <dbReference type="NCBI Taxonomy" id="351656"/>
    <lineage>
        <taxon>Bacteria</taxon>
        <taxon>Pseudomonadati</taxon>
        <taxon>Pseudomonadota</taxon>
        <taxon>Gammaproteobacteria</taxon>
        <taxon>Enterobacterales</taxon>
        <taxon>Morganellaceae</taxon>
        <taxon>Xenorhabdus</taxon>
    </lineage>
</organism>
<protein>
    <recommendedName>
        <fullName evidence="3">Peptidoglycan-binding domain-containing protein</fullName>
    </recommendedName>
</protein>
<reference evidence="1 2" key="1">
    <citation type="submission" date="2016-10" db="EMBL/GenBank/DDBJ databases">
        <title>Systematic genetic and metabolomic analysis of Xenorhabdus and Photorhabdus spp., highlights the requirements for a dual symbiotic and pathogenic life style.</title>
        <authorList>
            <person name="Tobias N.J."/>
            <person name="Wolff H."/>
            <person name="Djahanschiri B."/>
            <person name="Pidot S.J."/>
            <person name="Stinear T.P."/>
            <person name="Ebersberger I."/>
            <person name="Bode H.B."/>
        </authorList>
    </citation>
    <scope>NUCLEOTIDE SEQUENCE [LARGE SCALE GENOMIC DNA]</scope>
    <source>
        <strain evidence="1 2">DSM 22392</strain>
    </source>
</reference>
<dbReference type="RefSeq" id="WP_086109288.1">
    <property type="nucleotide sequence ID" value="NZ_CAWNGD010000002.1"/>
</dbReference>
<dbReference type="STRING" id="351656.Xvie_02141"/>
<keyword evidence="2" id="KW-1185">Reference proteome</keyword>
<gene>
    <name evidence="1" type="ORF">Xvie_02141</name>
</gene>
<comment type="caution">
    <text evidence="1">The sequence shown here is derived from an EMBL/GenBank/DDBJ whole genome shotgun (WGS) entry which is preliminary data.</text>
</comment>
<dbReference type="Gene3D" id="3.30.1380.10">
    <property type="match status" value="1"/>
</dbReference>
<dbReference type="EMBL" id="MUBJ01000010">
    <property type="protein sequence ID" value="OTA16101.1"/>
    <property type="molecule type" value="Genomic_DNA"/>
</dbReference>
<sequence>MKELSSEKWVSKYPGSTSTKDLKLSFRIGVEDFIAQLKKAGARVTISATFRPPERAYLMHWAWKISKKQVKPEDVPSKLGVNIEWVHKNNDDSIKAAEAMVSAYGMTRLKVAPALKSRHTEGNAIDISITWTGNLEIKNKQGKSVLINSLPRDGMNKDLHNIGKSYGVIKFHGGVKDRPHWSSDGR</sequence>
<evidence type="ECO:0008006" key="3">
    <source>
        <dbReference type="Google" id="ProtNLM"/>
    </source>
</evidence>
<dbReference type="InterPro" id="IPR009045">
    <property type="entry name" value="Zn_M74/Hedgehog-like"/>
</dbReference>
<name>A0A1Y2SBQ7_9GAMM</name>
<dbReference type="Proteomes" id="UP000194350">
    <property type="component" value="Unassembled WGS sequence"/>
</dbReference>